<organism evidence="1 2">
    <name type="scientific">Corynebacterium flavescens</name>
    <dbReference type="NCBI Taxonomy" id="28028"/>
    <lineage>
        <taxon>Bacteria</taxon>
        <taxon>Bacillati</taxon>
        <taxon>Actinomycetota</taxon>
        <taxon>Actinomycetes</taxon>
        <taxon>Mycobacteriales</taxon>
        <taxon>Corynebacteriaceae</taxon>
        <taxon>Corynebacterium</taxon>
    </lineage>
</organism>
<sequence>MGTLPNAIFFRDLAHSFHLNFEYIVRWGISGKDSPDADFSLHRVQHGFHVVLLEREIDVVTRLLVHESSLQLVLRSTEPIQSAFYGSKRLFECLSCFCGVDKDPVINSNWVLKRAETYSCNTIDFGDFMQVFDGFQRAICEPVRKVTAGR</sequence>
<evidence type="ECO:0000313" key="2">
    <source>
        <dbReference type="Proteomes" id="UP000185479"/>
    </source>
</evidence>
<dbReference type="Proteomes" id="UP000185479">
    <property type="component" value="Chromosome"/>
</dbReference>
<keyword evidence="2" id="KW-1185">Reference proteome</keyword>
<gene>
    <name evidence="1" type="ORF">CFLV_08830</name>
</gene>
<reference evidence="1 2" key="1">
    <citation type="submission" date="2014-08" db="EMBL/GenBank/DDBJ databases">
        <title>Complete genome sequence of Corynebacterium flavescens OJ8(T)(=DSM 20296(T)), isolated from cheese.</title>
        <authorList>
            <person name="Ruckert C."/>
            <person name="Albersmeier A."/>
            <person name="Winkler A."/>
            <person name="Kalinowski J."/>
        </authorList>
    </citation>
    <scope>NUCLEOTIDE SEQUENCE [LARGE SCALE GENOMIC DNA]</scope>
    <source>
        <strain evidence="1 2">OJ8</strain>
    </source>
</reference>
<dbReference type="KEGG" id="cfc:CFLV_08830"/>
<dbReference type="AlphaFoldDB" id="A0A1L7CN61"/>
<name>A0A1L7CN61_CORFL</name>
<dbReference type="EMBL" id="CP009246">
    <property type="protein sequence ID" value="APT87284.1"/>
    <property type="molecule type" value="Genomic_DNA"/>
</dbReference>
<accession>A0A1L7CN61</accession>
<protein>
    <submittedName>
        <fullName evidence="1">Uncharacterized protein</fullName>
    </submittedName>
</protein>
<evidence type="ECO:0000313" key="1">
    <source>
        <dbReference type="EMBL" id="APT87284.1"/>
    </source>
</evidence>
<proteinExistence type="predicted"/>